<evidence type="ECO:0000256" key="1">
    <source>
        <dbReference type="SAM" id="Phobius"/>
    </source>
</evidence>
<accession>A0A3G1B2M1</accession>
<evidence type="ECO:0000313" key="2">
    <source>
        <dbReference type="EMBL" id="AJZ75997.1"/>
    </source>
</evidence>
<dbReference type="NCBIfam" id="TIGR04296">
    <property type="entry name" value="PEFG-CTERM"/>
    <property type="match status" value="1"/>
</dbReference>
<keyword evidence="3" id="KW-1185">Reference proteome</keyword>
<dbReference type="Proteomes" id="UP000266745">
    <property type="component" value="Chromosome"/>
</dbReference>
<dbReference type="EMBL" id="CP011097">
    <property type="protein sequence ID" value="AJZ75997.1"/>
    <property type="molecule type" value="Genomic_DNA"/>
</dbReference>
<keyword evidence="1" id="KW-1133">Transmembrane helix</keyword>
<name>A0A3G1B2M1_9ARCH</name>
<dbReference type="STRING" id="1603555.SU86_006025"/>
<sequence>MKIILGILIASLFSSAAFAQEIQFGDPATQELSLKISENGDVHVIHEIQSSRNTQQVEFLSPDFENFTIINDEGDEPEYAESGGEKPGIVLFPTRDDVTMEYDVKGIIQNKGGLWIWDFVYLADSSFFLPDGVRLFYVNDSLVDLKDQEGFRCHGCQVMLQYELEPTIVTETIQWEDKKFDVKIITQQDISLKLDQPNKKLSFEVDEANQFVTLIIPQDLLWSPYEVLLNDKPIKKQERMGEDNLVWLHLKPNETGTIEIIGVSVVPEFPLAMILVLSVSMMVVVYTTRLNRR</sequence>
<feature type="transmembrane region" description="Helical" evidence="1">
    <location>
        <begin position="269"/>
        <end position="288"/>
    </location>
</feature>
<dbReference type="RefSeq" id="WP_048188891.1">
    <property type="nucleotide sequence ID" value="NZ_CP011097.1"/>
</dbReference>
<dbReference type="AlphaFoldDB" id="A0A3G1B2M1"/>
<evidence type="ECO:0008006" key="4">
    <source>
        <dbReference type="Google" id="ProtNLM"/>
    </source>
</evidence>
<dbReference type="OrthoDB" id="11500at2157"/>
<dbReference type="InterPro" id="IPR027560">
    <property type="entry name" value="PEFG-CTERM"/>
</dbReference>
<keyword evidence="1" id="KW-0472">Membrane</keyword>
<keyword evidence="1" id="KW-0812">Transmembrane</keyword>
<proteinExistence type="predicted"/>
<reference evidence="2 3" key="1">
    <citation type="journal article" date="2016" name="Sci. Rep.">
        <title>A novel ammonia-oxidizing archaeon from wastewater treatment plant: Its enrichment, physiological and genomic characteristics.</title>
        <authorList>
            <person name="Li Y."/>
            <person name="Ding K."/>
            <person name="Wen X."/>
            <person name="Zhang B."/>
            <person name="Shen B."/>
            <person name="Yang Y."/>
        </authorList>
    </citation>
    <scope>NUCLEOTIDE SEQUENCE [LARGE SCALE GENOMIC DNA]</scope>
    <source>
        <strain evidence="2 3">SAT1</strain>
    </source>
</reference>
<organism evidence="2 3">
    <name type="scientific">Candidatus Nitrosotenuis cloacae</name>
    <dbReference type="NCBI Taxonomy" id="1603555"/>
    <lineage>
        <taxon>Archaea</taxon>
        <taxon>Nitrososphaerota</taxon>
        <taxon>Candidatus Nitrosotenuis</taxon>
    </lineage>
</organism>
<protein>
    <recommendedName>
        <fullName evidence="4">PEFG-CTERM sorting domain-containing protein</fullName>
    </recommendedName>
</protein>
<evidence type="ECO:0000313" key="3">
    <source>
        <dbReference type="Proteomes" id="UP000266745"/>
    </source>
</evidence>
<dbReference type="GeneID" id="24875957"/>
<dbReference type="KEGG" id="tah:SU86_006025"/>
<gene>
    <name evidence="2" type="ORF">SU86_006025</name>
</gene>